<feature type="compositionally biased region" description="Acidic residues" evidence="1">
    <location>
        <begin position="114"/>
        <end position="131"/>
    </location>
</feature>
<dbReference type="Proteomes" id="UP000035642">
    <property type="component" value="Unassembled WGS sequence"/>
</dbReference>
<proteinExistence type="predicted"/>
<feature type="region of interest" description="Disordered" evidence="1">
    <location>
        <begin position="108"/>
        <end position="142"/>
    </location>
</feature>
<reference evidence="4" key="2">
    <citation type="submission" date="2016-04" db="UniProtKB">
        <authorList>
            <consortium name="WormBaseParasite"/>
        </authorList>
    </citation>
    <scope>IDENTIFICATION</scope>
</reference>
<feature type="domain" description="Sas10 C-terminal" evidence="2">
    <location>
        <begin position="384"/>
        <end position="452"/>
    </location>
</feature>
<dbReference type="AlphaFoldDB" id="A0A158PAS6"/>
<reference evidence="3" key="1">
    <citation type="submission" date="2012-09" db="EMBL/GenBank/DDBJ databases">
        <authorList>
            <person name="Martin A.A."/>
        </authorList>
    </citation>
    <scope>NUCLEOTIDE SEQUENCE</scope>
</reference>
<dbReference type="WBParaSite" id="ACAC_0000994801-mRNA-1">
    <property type="protein sequence ID" value="ACAC_0000994801-mRNA-1"/>
    <property type="gene ID" value="ACAC_0000994801"/>
</dbReference>
<feature type="region of interest" description="Disordered" evidence="1">
    <location>
        <begin position="909"/>
        <end position="940"/>
    </location>
</feature>
<dbReference type="STRING" id="6313.A0A158PAS6"/>
<evidence type="ECO:0000313" key="3">
    <source>
        <dbReference type="Proteomes" id="UP000035642"/>
    </source>
</evidence>
<organism evidence="3 4">
    <name type="scientific">Angiostrongylus cantonensis</name>
    <name type="common">Rat lungworm</name>
    <dbReference type="NCBI Taxonomy" id="6313"/>
    <lineage>
        <taxon>Eukaryota</taxon>
        <taxon>Metazoa</taxon>
        <taxon>Ecdysozoa</taxon>
        <taxon>Nematoda</taxon>
        <taxon>Chromadorea</taxon>
        <taxon>Rhabditida</taxon>
        <taxon>Rhabditina</taxon>
        <taxon>Rhabditomorpha</taxon>
        <taxon>Strongyloidea</taxon>
        <taxon>Metastrongylidae</taxon>
        <taxon>Angiostrongylus</taxon>
    </lineage>
</organism>
<name>A0A158PAS6_ANGCA</name>
<evidence type="ECO:0000256" key="1">
    <source>
        <dbReference type="SAM" id="MobiDB-lite"/>
    </source>
</evidence>
<sequence>MFYHEASKCSDGLLGFEREDPSSFISVRFHMFLTDSATKQIKTNEPNFQTTCFLFVKVKLESLQTSKHIEFEDENEDLHDEVDLFHANDRKLSENDYKRKTVKEVGEVLNVEGDSSEDDGSSDSDFDDDSGNESGGVVGNEWGRNRKNFYGTEYIDEDWGGMRDEELDDAELEEEDAASRQAALDKAVARVADFFDRVDEADSLQTVVKETKPEWKLSTVKKLNMRTVEIIEEYNRRKDLMKVVVEPLVPLIKQLSQMSNVRKQLMLVFDVYTTYIMNMMFFLRLKADSLARRNVTDVAVDSHPVLEKIEKFAKMMKNVDDFLNKNAGALKKLVKKVSNGERIDTAVVEPQSKRNSQVCTEKKVVDETVDMAVAESSSELLLSDDRRKANKKIEKNSVPMFKGKRKKNPRIAKTKNRRRYKEAVKKVHSQVGTIRKELEKYTGESRGIRMSTSDEEVIFTAQRQTQVQNDCRFVASSVVKKRELISVSGKISDTYDKFCYADVKKYGRVFVPYSSRNDFNKPWLGKGAEVGKTIQMKASWISYEVEIFRQPDINNCRYVAWSINMNLVDEKKGSEKVPDVANGQIGIIVICPEDGDLAVYSSQSGTARLPSSLRKPWMSLGTCIRYDLIKKVDAESRAVWIVRSVENLGLLYEVIDDEMDSSKLLLRLHAVVNRVSLNARSAWLWNDVIGRIFVPAQQFNHGLRAMVCVKLIVVWTGLFEDVPWSATHIDLPPPVLPPAAAPVNSPKTPTLIPNEAVTEQNSVFSSITTHVANSSSSPLSPVANGTVQASPVSHVFSSESSEAYSDRHTMDAFDLDSYKKTFLPWADTDFLKWAPRLTPVPLPEFDSLPLSISRSSSTSATNDVSTQTDVLSEHQVLADIINNKDLFDVRTKLAIRTYNARTLASESSLGACKQKGQGTTSSACPRRDDATHSKPPITSKENCSWEHAKLEELVASAFSSRVCPWASIHSSN</sequence>
<keyword evidence="3" id="KW-1185">Reference proteome</keyword>
<dbReference type="InterPro" id="IPR018972">
    <property type="entry name" value="Sas10_C_dom"/>
</dbReference>
<dbReference type="Pfam" id="PF09368">
    <property type="entry name" value="Sas10"/>
    <property type="match status" value="1"/>
</dbReference>
<evidence type="ECO:0000259" key="2">
    <source>
        <dbReference type="Pfam" id="PF09368"/>
    </source>
</evidence>
<protein>
    <submittedName>
        <fullName evidence="4">Sas10 domain-containing protein</fullName>
    </submittedName>
</protein>
<evidence type="ECO:0000313" key="4">
    <source>
        <dbReference type="WBParaSite" id="ACAC_0000994801-mRNA-1"/>
    </source>
</evidence>
<accession>A0A158PAS6</accession>